<keyword evidence="5" id="KW-0349">Heme</keyword>
<proteinExistence type="inferred from homology"/>
<sequence length="100" mass="11472">MLKFFVQTDYILLANKTMENINISSTDVAAQALIFFFGGFDTTATSNRFMAYELAVNPDVQDKLRKEIIEIYENCQGNVTYENIMTMNYLDMVVSGKLKF</sequence>
<evidence type="ECO:0000256" key="2">
    <source>
        <dbReference type="ARBA" id="ARBA00004174"/>
    </source>
</evidence>
<keyword evidence="11" id="KW-0503">Monooxygenase</keyword>
<evidence type="ECO:0000256" key="10">
    <source>
        <dbReference type="ARBA" id="ARBA00023004"/>
    </source>
</evidence>
<dbReference type="InParanoid" id="A0A6P7GTJ5"/>
<organism evidence="13">
    <name type="scientific">Diabrotica virgifera virgifera</name>
    <name type="common">western corn rootworm</name>
    <dbReference type="NCBI Taxonomy" id="50390"/>
    <lineage>
        <taxon>Eukaryota</taxon>
        <taxon>Metazoa</taxon>
        <taxon>Ecdysozoa</taxon>
        <taxon>Arthropoda</taxon>
        <taxon>Hexapoda</taxon>
        <taxon>Insecta</taxon>
        <taxon>Pterygota</taxon>
        <taxon>Neoptera</taxon>
        <taxon>Endopterygota</taxon>
        <taxon>Coleoptera</taxon>
        <taxon>Polyphaga</taxon>
        <taxon>Cucujiformia</taxon>
        <taxon>Chrysomeloidea</taxon>
        <taxon>Chrysomelidae</taxon>
        <taxon>Galerucinae</taxon>
        <taxon>Diabroticina</taxon>
        <taxon>Diabroticites</taxon>
        <taxon>Diabrotica</taxon>
    </lineage>
</organism>
<evidence type="ECO:0000256" key="8">
    <source>
        <dbReference type="ARBA" id="ARBA00022848"/>
    </source>
</evidence>
<gene>
    <name evidence="13" type="primary">LOC114342760</name>
</gene>
<dbReference type="GO" id="GO:0005789">
    <property type="term" value="C:endoplasmic reticulum membrane"/>
    <property type="evidence" value="ECO:0007669"/>
    <property type="project" value="UniProtKB-SubCell"/>
</dbReference>
<dbReference type="GO" id="GO:0004497">
    <property type="term" value="F:monooxygenase activity"/>
    <property type="evidence" value="ECO:0007669"/>
    <property type="project" value="UniProtKB-KW"/>
</dbReference>
<evidence type="ECO:0000313" key="13">
    <source>
        <dbReference type="RefSeq" id="XP_028149352.1"/>
    </source>
</evidence>
<evidence type="ECO:0000256" key="6">
    <source>
        <dbReference type="ARBA" id="ARBA00022723"/>
    </source>
</evidence>
<evidence type="ECO:0000256" key="11">
    <source>
        <dbReference type="ARBA" id="ARBA00023033"/>
    </source>
</evidence>
<keyword evidence="8" id="KW-0492">Microsome</keyword>
<dbReference type="Pfam" id="PF00067">
    <property type="entry name" value="p450"/>
    <property type="match status" value="1"/>
</dbReference>
<evidence type="ECO:0000256" key="9">
    <source>
        <dbReference type="ARBA" id="ARBA00023002"/>
    </source>
</evidence>
<comment type="cofactor">
    <cofactor evidence="1">
        <name>heme</name>
        <dbReference type="ChEBI" id="CHEBI:30413"/>
    </cofactor>
</comment>
<dbReference type="AlphaFoldDB" id="A0A6P7GTJ5"/>
<dbReference type="RefSeq" id="XP_028149352.1">
    <property type="nucleotide sequence ID" value="XM_028293551.1"/>
</dbReference>
<dbReference type="GO" id="GO:0016705">
    <property type="term" value="F:oxidoreductase activity, acting on paired donors, with incorporation or reduction of molecular oxygen"/>
    <property type="evidence" value="ECO:0007669"/>
    <property type="project" value="InterPro"/>
</dbReference>
<dbReference type="PANTHER" id="PTHR24292:SF54">
    <property type="entry name" value="CYP9F3-RELATED"/>
    <property type="match status" value="1"/>
</dbReference>
<evidence type="ECO:0000256" key="12">
    <source>
        <dbReference type="ARBA" id="ARBA00023136"/>
    </source>
</evidence>
<protein>
    <submittedName>
        <fullName evidence="13">Probable cytochrome P450 6a21</fullName>
    </submittedName>
</protein>
<dbReference type="InterPro" id="IPR001128">
    <property type="entry name" value="Cyt_P450"/>
</dbReference>
<keyword evidence="12" id="KW-0472">Membrane</keyword>
<keyword evidence="6" id="KW-0479">Metal-binding</keyword>
<dbReference type="PANTHER" id="PTHR24292">
    <property type="entry name" value="CYTOCHROME P450"/>
    <property type="match status" value="1"/>
</dbReference>
<accession>A0A6P7GTJ5</accession>
<dbReference type="SUPFAM" id="SSF48264">
    <property type="entry name" value="Cytochrome P450"/>
    <property type="match status" value="1"/>
</dbReference>
<keyword evidence="9" id="KW-0560">Oxidoreductase</keyword>
<reference evidence="13" key="1">
    <citation type="submission" date="2025-08" db="UniProtKB">
        <authorList>
            <consortium name="RefSeq"/>
        </authorList>
    </citation>
    <scope>IDENTIFICATION</scope>
    <source>
        <tissue evidence="13">Whole insect</tissue>
    </source>
</reference>
<evidence type="ECO:0000256" key="7">
    <source>
        <dbReference type="ARBA" id="ARBA00022824"/>
    </source>
</evidence>
<dbReference type="InterPro" id="IPR050476">
    <property type="entry name" value="Insect_CytP450_Detox"/>
</dbReference>
<dbReference type="Gene3D" id="1.10.630.10">
    <property type="entry name" value="Cytochrome P450"/>
    <property type="match status" value="1"/>
</dbReference>
<evidence type="ECO:0000256" key="4">
    <source>
        <dbReference type="ARBA" id="ARBA00010617"/>
    </source>
</evidence>
<evidence type="ECO:0000256" key="3">
    <source>
        <dbReference type="ARBA" id="ARBA00004406"/>
    </source>
</evidence>
<dbReference type="GO" id="GO:0005506">
    <property type="term" value="F:iron ion binding"/>
    <property type="evidence" value="ECO:0007669"/>
    <property type="project" value="InterPro"/>
</dbReference>
<evidence type="ECO:0000256" key="5">
    <source>
        <dbReference type="ARBA" id="ARBA00022617"/>
    </source>
</evidence>
<comment type="subcellular location">
    <subcellularLocation>
        <location evidence="3">Endoplasmic reticulum membrane</location>
        <topology evidence="3">Peripheral membrane protein</topology>
    </subcellularLocation>
    <subcellularLocation>
        <location evidence="2">Microsome membrane</location>
        <topology evidence="2">Peripheral membrane protein</topology>
    </subcellularLocation>
</comment>
<dbReference type="InterPro" id="IPR036396">
    <property type="entry name" value="Cyt_P450_sf"/>
</dbReference>
<comment type="similarity">
    <text evidence="4">Belongs to the cytochrome P450 family.</text>
</comment>
<keyword evidence="10" id="KW-0408">Iron</keyword>
<name>A0A6P7GTJ5_DIAVI</name>
<evidence type="ECO:0000256" key="1">
    <source>
        <dbReference type="ARBA" id="ARBA00001971"/>
    </source>
</evidence>
<keyword evidence="7" id="KW-0256">Endoplasmic reticulum</keyword>
<dbReference type="GO" id="GO:0020037">
    <property type="term" value="F:heme binding"/>
    <property type="evidence" value="ECO:0007669"/>
    <property type="project" value="InterPro"/>
</dbReference>